<name>A0A1L0DFP2_9GAMM</name>
<feature type="signal peptide" evidence="1">
    <location>
        <begin position="1"/>
        <end position="23"/>
    </location>
</feature>
<sequence length="708" mass="77963">MKTCQYKTLLLMSTCLYSLNATSAPFASCPTEAFLSQYKNGSTHYKSVDLSTGLITTLQTDDGLGSDSINAIAFNNTDKYIYGFDRNQLALVKFDSDFKATVLNFTNPPNNNFFVGDIKDNKFYFYRRYLGLYYTNLDSSASDYLTITKIVGSNKSIRIADFAFHPTDGNIYAVEGRTGHLYRIDPTTGVATNVASTGFTSPRSAFGAAYFDSAGYLYFLRNNDGNIYRTDITDPNNITGASVHFAKASASNSNDGARCSEAAVVSTNTDYGDAPDTYGTTLAVNGARHLIDYNNYILGSLIDSEDDANLSPNSDNTDNLEDEDGILFQTALVTGLDAQVNATITGGQDSAYFNGWFDWNQDGDFEDADEHVFNNLQLDSNSHNIALTVPATALVGNTWSRFRIGDQANITSSGGYANGEVEDYPITVVDGNTTSIYYPSEDDYVTLAYEDRWPEQGDYDFNDVVIFYRVVQTISNNQVSRIDIQGELINYGASYFNGFAVHLDGILRSNIDQDLLQVRYNSVSAPTTGVLEAGQTDAVVIVSDNLKTAFTSTCGELYFNTEPACMGNTSTYSFEINIPMINPVDIASMPAMPLNPFIFGTENHTRNVFFGEPIGRELEIHLPDLPITDLGSSDYFGLLDDNSNPPTTTFRTSANLPWAVEIGNTEWKAPLEETDISSAYPEFNKFITSGGVNNEFWFDNPVFHKIVD</sequence>
<feature type="chain" id="PRO_5013380951" evidence="1">
    <location>
        <begin position="24"/>
        <end position="708"/>
    </location>
</feature>
<evidence type="ECO:0000259" key="4">
    <source>
        <dbReference type="Pfam" id="PF21959"/>
    </source>
</evidence>
<evidence type="ECO:0000259" key="3">
    <source>
        <dbReference type="Pfam" id="PF20009"/>
    </source>
</evidence>
<dbReference type="InterPro" id="IPR031025">
    <property type="entry name" value="LruC_dom"/>
</dbReference>
<dbReference type="SUPFAM" id="SSF101898">
    <property type="entry name" value="NHL repeat"/>
    <property type="match status" value="1"/>
</dbReference>
<gene>
    <name evidence="5" type="ORF">NVI5450_0651</name>
</gene>
<dbReference type="NCBIfam" id="TIGR04456">
    <property type="entry name" value="LruC_dom"/>
    <property type="match status" value="1"/>
</dbReference>
<dbReference type="Pfam" id="PF16130">
    <property type="entry name" value="DUF4842"/>
    <property type="match status" value="1"/>
</dbReference>
<evidence type="ECO:0000313" key="6">
    <source>
        <dbReference type="Proteomes" id="UP000183794"/>
    </source>
</evidence>
<dbReference type="InterPro" id="IPR045474">
    <property type="entry name" value="GEVED"/>
</dbReference>
<dbReference type="OrthoDB" id="1204817at2"/>
<dbReference type="Gene3D" id="2.120.10.30">
    <property type="entry name" value="TolB, C-terminal domain"/>
    <property type="match status" value="1"/>
</dbReference>
<protein>
    <submittedName>
        <fullName evidence="5">Hypothetical cytosolic protein</fullName>
    </submittedName>
</protein>
<feature type="domain" description="GEVED" evidence="3">
    <location>
        <begin position="352"/>
        <end position="427"/>
    </location>
</feature>
<evidence type="ECO:0000259" key="2">
    <source>
        <dbReference type="Pfam" id="PF16130"/>
    </source>
</evidence>
<feature type="domain" description="DUF4842" evidence="2">
    <location>
        <begin position="477"/>
        <end position="698"/>
    </location>
</feature>
<reference evidence="5 6" key="1">
    <citation type="submission" date="2016-11" db="EMBL/GenBank/DDBJ databases">
        <authorList>
            <person name="Jaros S."/>
            <person name="Januszkiewicz K."/>
            <person name="Wedrychowicz H."/>
        </authorList>
    </citation>
    <scope>NUCLEOTIDE SEQUENCE [LARGE SCALE GENOMIC DNA]</scope>
    <source>
        <strain evidence="5">NVI 5450</strain>
    </source>
</reference>
<proteinExistence type="predicted"/>
<dbReference type="InterPro" id="IPR032295">
    <property type="entry name" value="DUF4842"/>
</dbReference>
<dbReference type="RefSeq" id="WP_075517957.1">
    <property type="nucleotide sequence ID" value="NZ_FPLD01000023.1"/>
</dbReference>
<dbReference type="EMBL" id="FPLD01000023">
    <property type="protein sequence ID" value="SGY86689.1"/>
    <property type="molecule type" value="Genomic_DNA"/>
</dbReference>
<dbReference type="AlphaFoldDB" id="A0A1L0DFP2"/>
<evidence type="ECO:0000256" key="1">
    <source>
        <dbReference type="SAM" id="SignalP"/>
    </source>
</evidence>
<dbReference type="InterPro" id="IPR054215">
    <property type="entry name" value="DUF6923"/>
</dbReference>
<dbReference type="Proteomes" id="UP000183794">
    <property type="component" value="Unassembled WGS sequence"/>
</dbReference>
<dbReference type="Pfam" id="PF21959">
    <property type="entry name" value="DUF6923"/>
    <property type="match status" value="1"/>
</dbReference>
<evidence type="ECO:0000313" key="5">
    <source>
        <dbReference type="EMBL" id="SGY86689.1"/>
    </source>
</evidence>
<keyword evidence="1" id="KW-0732">Signal</keyword>
<dbReference type="Pfam" id="PF20009">
    <property type="entry name" value="GEVED"/>
    <property type="match status" value="1"/>
</dbReference>
<feature type="domain" description="DUF6923" evidence="4">
    <location>
        <begin position="35"/>
        <end position="260"/>
    </location>
</feature>
<organism evidence="5 6">
    <name type="scientific">Moritella viscosa</name>
    <dbReference type="NCBI Taxonomy" id="80854"/>
    <lineage>
        <taxon>Bacteria</taxon>
        <taxon>Pseudomonadati</taxon>
        <taxon>Pseudomonadota</taxon>
        <taxon>Gammaproteobacteria</taxon>
        <taxon>Alteromonadales</taxon>
        <taxon>Moritellaceae</taxon>
        <taxon>Moritella</taxon>
    </lineage>
</organism>
<dbReference type="InterPro" id="IPR011042">
    <property type="entry name" value="6-blade_b-propeller_TolB-like"/>
</dbReference>
<accession>A0A1L0DFP2</accession>